<evidence type="ECO:0000313" key="7">
    <source>
        <dbReference type="Proteomes" id="UP000035642"/>
    </source>
</evidence>
<name>A0A0K0DQ44_ANGCA</name>
<dbReference type="PANTHER" id="PTHR18952:SF250">
    <property type="entry name" value="CARBONIC ANHYDRASE 5-RELATED"/>
    <property type="match status" value="1"/>
</dbReference>
<feature type="transmembrane region" description="Helical" evidence="5">
    <location>
        <begin position="256"/>
        <end position="278"/>
    </location>
</feature>
<dbReference type="GO" id="GO:0004089">
    <property type="term" value="F:carbonate dehydratase activity"/>
    <property type="evidence" value="ECO:0007669"/>
    <property type="project" value="UniProtKB-UniRule"/>
</dbReference>
<dbReference type="InterPro" id="IPR023561">
    <property type="entry name" value="Carbonic_anhydrase_a-class"/>
</dbReference>
<keyword evidence="5" id="KW-1133">Transmembrane helix</keyword>
<dbReference type="PROSITE" id="PS51144">
    <property type="entry name" value="ALPHA_CA_2"/>
    <property type="match status" value="1"/>
</dbReference>
<evidence type="ECO:0000313" key="8">
    <source>
        <dbReference type="WBParaSite" id="ACAC_0001388301-mRNA-1"/>
    </source>
</evidence>
<dbReference type="SUPFAM" id="SSF51069">
    <property type="entry name" value="Carbonic anhydrase"/>
    <property type="match status" value="1"/>
</dbReference>
<dbReference type="PROSITE" id="PS00162">
    <property type="entry name" value="ALPHA_CA_1"/>
    <property type="match status" value="1"/>
</dbReference>
<dbReference type="PANTHER" id="PTHR18952">
    <property type="entry name" value="CARBONIC ANHYDRASE"/>
    <property type="match status" value="1"/>
</dbReference>
<feature type="chain" id="PRO_5025076335" description="Carbonic anhydrase" evidence="4">
    <location>
        <begin position="18"/>
        <end position="279"/>
    </location>
</feature>
<keyword evidence="3 4" id="KW-0862">Zinc</keyword>
<comment type="cofactor">
    <cofactor evidence="4">
        <name>Zn(2+)</name>
        <dbReference type="ChEBI" id="CHEBI:29105"/>
    </cofactor>
</comment>
<organism evidence="7 8">
    <name type="scientific">Angiostrongylus cantonensis</name>
    <name type="common">Rat lungworm</name>
    <dbReference type="NCBI Taxonomy" id="6313"/>
    <lineage>
        <taxon>Eukaryota</taxon>
        <taxon>Metazoa</taxon>
        <taxon>Ecdysozoa</taxon>
        <taxon>Nematoda</taxon>
        <taxon>Chromadorea</taxon>
        <taxon>Rhabditida</taxon>
        <taxon>Rhabditina</taxon>
        <taxon>Rhabditomorpha</taxon>
        <taxon>Strongyloidea</taxon>
        <taxon>Metastrongylidae</taxon>
        <taxon>Angiostrongylus</taxon>
    </lineage>
</organism>
<evidence type="ECO:0000256" key="3">
    <source>
        <dbReference type="ARBA" id="ARBA00022833"/>
    </source>
</evidence>
<keyword evidence="5" id="KW-0812">Transmembrane</keyword>
<dbReference type="GO" id="GO:0005737">
    <property type="term" value="C:cytoplasm"/>
    <property type="evidence" value="ECO:0007669"/>
    <property type="project" value="TreeGrafter"/>
</dbReference>
<keyword evidence="2 4" id="KW-0479">Metal-binding</keyword>
<dbReference type="SMART" id="SM01057">
    <property type="entry name" value="Carb_anhydrase"/>
    <property type="match status" value="1"/>
</dbReference>
<evidence type="ECO:0000256" key="1">
    <source>
        <dbReference type="ARBA" id="ARBA00010718"/>
    </source>
</evidence>
<keyword evidence="4" id="KW-0732">Signal</keyword>
<proteinExistence type="inferred from homology"/>
<dbReference type="AlphaFoldDB" id="A0A0K0DQ44"/>
<keyword evidence="4" id="KW-0456">Lyase</keyword>
<evidence type="ECO:0000256" key="2">
    <source>
        <dbReference type="ARBA" id="ARBA00022723"/>
    </source>
</evidence>
<dbReference type="WBParaSite" id="ACAC_0001388301-mRNA-1">
    <property type="protein sequence ID" value="ACAC_0001388301-mRNA-1"/>
    <property type="gene ID" value="ACAC_0001388301"/>
</dbReference>
<dbReference type="Gene3D" id="3.10.200.10">
    <property type="entry name" value="Alpha carbonic anhydrase"/>
    <property type="match status" value="1"/>
</dbReference>
<comment type="catalytic activity">
    <reaction evidence="4">
        <text>hydrogencarbonate + H(+) = CO2 + H2O</text>
        <dbReference type="Rhea" id="RHEA:10748"/>
        <dbReference type="ChEBI" id="CHEBI:15377"/>
        <dbReference type="ChEBI" id="CHEBI:15378"/>
        <dbReference type="ChEBI" id="CHEBI:16526"/>
        <dbReference type="ChEBI" id="CHEBI:17544"/>
        <dbReference type="EC" id="4.2.1.1"/>
    </reaction>
</comment>
<comment type="function">
    <text evidence="4">Reversible hydration of carbon dioxide.</text>
</comment>
<evidence type="ECO:0000256" key="4">
    <source>
        <dbReference type="RuleBase" id="RU367011"/>
    </source>
</evidence>
<dbReference type="STRING" id="6313.A0A0K0DQ44"/>
<dbReference type="InterPro" id="IPR018338">
    <property type="entry name" value="Carbonic_anhydrase_a-class_CS"/>
</dbReference>
<dbReference type="Pfam" id="PF00194">
    <property type="entry name" value="Carb_anhydrase"/>
    <property type="match status" value="1"/>
</dbReference>
<reference evidence="8" key="2">
    <citation type="submission" date="2017-02" db="UniProtKB">
        <authorList>
            <consortium name="WormBaseParasite"/>
        </authorList>
    </citation>
    <scope>IDENTIFICATION</scope>
</reference>
<comment type="similarity">
    <text evidence="1 4">Belongs to the alpha-carbonic anhydrase family.</text>
</comment>
<dbReference type="InterPro" id="IPR001148">
    <property type="entry name" value="CA_dom"/>
</dbReference>
<dbReference type="Proteomes" id="UP000035642">
    <property type="component" value="Unassembled WGS sequence"/>
</dbReference>
<protein>
    <recommendedName>
        <fullName evidence="4">Carbonic anhydrase</fullName>
        <ecNumber evidence="4">4.2.1.1</ecNumber>
    </recommendedName>
</protein>
<sequence>LLLVFILFKLIFIRVDFELSSPIDIRAADVDYALLHRLHFIHYDSTGPINIVNNGHTVKVDGFDKWGSKQPYIQGGGLRHRYNLVQFHFHWAQHDHHGSEHKIGGVHYPAELHLVHVRHDVPLKDALRKPDGVAVIGVFIVIGHDGSSIAAFSPTFENLVYPGNRSRAEGFRARTLLPAHTDAFYRYVGSLTTPDCNEAVIWTVLSEPISITRSQMQDLRELHSSDSGRLVHNFRPIQPLNGRRILYRPSLFDKKLLCGGSSAVRIIAALLIIIIFYLH</sequence>
<keyword evidence="5" id="KW-0472">Membrane</keyword>
<feature type="domain" description="Alpha-carbonic anhydrase" evidence="6">
    <location>
        <begin position="1"/>
        <end position="249"/>
    </location>
</feature>
<evidence type="ECO:0000256" key="5">
    <source>
        <dbReference type="SAM" id="Phobius"/>
    </source>
</evidence>
<dbReference type="EC" id="4.2.1.1" evidence="4"/>
<accession>A0A0K0DQ44</accession>
<reference evidence="7" key="1">
    <citation type="submission" date="2012-09" db="EMBL/GenBank/DDBJ databases">
        <authorList>
            <person name="Martin A.A."/>
        </authorList>
    </citation>
    <scope>NUCLEOTIDE SEQUENCE</scope>
</reference>
<dbReference type="GO" id="GO:0008270">
    <property type="term" value="F:zinc ion binding"/>
    <property type="evidence" value="ECO:0007669"/>
    <property type="project" value="UniProtKB-UniRule"/>
</dbReference>
<dbReference type="CDD" id="cd00326">
    <property type="entry name" value="alpha_CA"/>
    <property type="match status" value="1"/>
</dbReference>
<evidence type="ECO:0000259" key="6">
    <source>
        <dbReference type="PROSITE" id="PS51144"/>
    </source>
</evidence>
<dbReference type="InterPro" id="IPR036398">
    <property type="entry name" value="CA_dom_sf"/>
</dbReference>
<feature type="signal peptide" evidence="4">
    <location>
        <begin position="1"/>
        <end position="17"/>
    </location>
</feature>
<keyword evidence="7" id="KW-1185">Reference proteome</keyword>